<dbReference type="PANTHER" id="PTHR11895">
    <property type="entry name" value="TRANSAMIDASE"/>
    <property type="match status" value="1"/>
</dbReference>
<dbReference type="NCBIfam" id="NF005460">
    <property type="entry name" value="PRK07056.1"/>
    <property type="match status" value="1"/>
</dbReference>
<dbReference type="Gene3D" id="3.90.1300.10">
    <property type="entry name" value="Amidase signature (AS) domain"/>
    <property type="match status" value="1"/>
</dbReference>
<evidence type="ECO:0000313" key="2">
    <source>
        <dbReference type="EMBL" id="MFC4297334.1"/>
    </source>
</evidence>
<name>A0ABV8RWU7_9BURK</name>
<sequence>MLPTLTALQAALDKGETTSVDLTQAALARIADPQGEGARVFTAVWAEQALAAARASDALRAAGQARSPLDGLPVSIKDLFDVAGHVTKSGSKVRRGDAPAARHADPVQRLARAGAVLIGHTNMTEFAFSGLGINPHYGTPSSPWDRAGGRIPGGSSSGAGVSVADGMAVAALGTDTGGSVRIPSAFCGLTGFKPTAARVPSGGTFPLATSLDSVGPLAASVTCCAILDGILSGDEARRLPTALPLSRLRLAVANTLVLDGADDIVRNTFNAAIARLRAAGVAIDTLDLPEFEELAQINRKGGLVCAEAYAVHRDALDAHGDQYDPRVSSRILRGRDIDAADYIELHAKRARWIAAVEARLQGYDALLLPTVPVIAPTIESLRASDEAYFAANGLILRNPTLINFLDGCALSLPCHAQGEAPVGLMVAGPAHADAHILDVGLSIEQILGAR</sequence>
<accession>A0ABV8RWU7</accession>
<dbReference type="SUPFAM" id="SSF75304">
    <property type="entry name" value="Amidase signature (AS) enzymes"/>
    <property type="match status" value="1"/>
</dbReference>
<protein>
    <submittedName>
        <fullName evidence="2">Amidase</fullName>
    </submittedName>
</protein>
<reference evidence="3" key="1">
    <citation type="journal article" date="2019" name="Int. J. Syst. Evol. Microbiol.">
        <title>The Global Catalogue of Microorganisms (GCM) 10K type strain sequencing project: providing services to taxonomists for standard genome sequencing and annotation.</title>
        <authorList>
            <consortium name="The Broad Institute Genomics Platform"/>
            <consortium name="The Broad Institute Genome Sequencing Center for Infectious Disease"/>
            <person name="Wu L."/>
            <person name="Ma J."/>
        </authorList>
    </citation>
    <scope>NUCLEOTIDE SEQUENCE [LARGE SCALE GENOMIC DNA]</scope>
    <source>
        <strain evidence="3">CGMCC 1.19029</strain>
    </source>
</reference>
<dbReference type="InterPro" id="IPR036928">
    <property type="entry name" value="AS_sf"/>
</dbReference>
<evidence type="ECO:0000313" key="3">
    <source>
        <dbReference type="Proteomes" id="UP001595756"/>
    </source>
</evidence>
<evidence type="ECO:0000259" key="1">
    <source>
        <dbReference type="Pfam" id="PF01425"/>
    </source>
</evidence>
<comment type="caution">
    <text evidence="2">The sequence shown here is derived from an EMBL/GenBank/DDBJ whole genome shotgun (WGS) entry which is preliminary data.</text>
</comment>
<proteinExistence type="predicted"/>
<dbReference type="Pfam" id="PF01425">
    <property type="entry name" value="Amidase"/>
    <property type="match status" value="1"/>
</dbReference>
<dbReference type="InterPro" id="IPR020556">
    <property type="entry name" value="Amidase_CS"/>
</dbReference>
<dbReference type="PANTHER" id="PTHR11895:SF176">
    <property type="entry name" value="AMIDASE AMID-RELATED"/>
    <property type="match status" value="1"/>
</dbReference>
<feature type="domain" description="Amidase" evidence="1">
    <location>
        <begin position="21"/>
        <end position="437"/>
    </location>
</feature>
<gene>
    <name evidence="2" type="ORF">ACFO0J_04675</name>
</gene>
<dbReference type="Proteomes" id="UP001595756">
    <property type="component" value="Unassembled WGS sequence"/>
</dbReference>
<organism evidence="2 3">
    <name type="scientific">Castellaniella hirudinis</name>
    <dbReference type="NCBI Taxonomy" id="1144617"/>
    <lineage>
        <taxon>Bacteria</taxon>
        <taxon>Pseudomonadati</taxon>
        <taxon>Pseudomonadota</taxon>
        <taxon>Betaproteobacteria</taxon>
        <taxon>Burkholderiales</taxon>
        <taxon>Alcaligenaceae</taxon>
        <taxon>Castellaniella</taxon>
    </lineage>
</organism>
<dbReference type="InterPro" id="IPR000120">
    <property type="entry name" value="Amidase"/>
</dbReference>
<dbReference type="EMBL" id="JBHSDY010000002">
    <property type="protein sequence ID" value="MFC4297334.1"/>
    <property type="molecule type" value="Genomic_DNA"/>
</dbReference>
<dbReference type="InterPro" id="IPR023631">
    <property type="entry name" value="Amidase_dom"/>
</dbReference>
<dbReference type="PROSITE" id="PS00571">
    <property type="entry name" value="AMIDASES"/>
    <property type="match status" value="1"/>
</dbReference>
<dbReference type="RefSeq" id="WP_376811884.1">
    <property type="nucleotide sequence ID" value="NZ_JBHSDY010000002.1"/>
</dbReference>
<keyword evidence="3" id="KW-1185">Reference proteome</keyword>